<keyword evidence="6 7" id="KW-0472">Membrane</keyword>
<feature type="domain" description="ABC transmembrane type-1" evidence="8">
    <location>
        <begin position="63"/>
        <end position="247"/>
    </location>
</feature>
<feature type="transmembrane region" description="Helical" evidence="7">
    <location>
        <begin position="126"/>
        <end position="143"/>
    </location>
</feature>
<evidence type="ECO:0000256" key="5">
    <source>
        <dbReference type="ARBA" id="ARBA00022989"/>
    </source>
</evidence>
<feature type="transmembrane region" description="Helical" evidence="7">
    <location>
        <begin position="225"/>
        <end position="247"/>
    </location>
</feature>
<keyword evidence="2 7" id="KW-0813">Transport</keyword>
<dbReference type="CDD" id="cd06261">
    <property type="entry name" value="TM_PBP2"/>
    <property type="match status" value="1"/>
</dbReference>
<evidence type="ECO:0000259" key="8">
    <source>
        <dbReference type="PROSITE" id="PS50928"/>
    </source>
</evidence>
<feature type="transmembrane region" description="Helical" evidence="7">
    <location>
        <begin position="12"/>
        <end position="30"/>
    </location>
</feature>
<dbReference type="Proteomes" id="UP001139365">
    <property type="component" value="Unassembled WGS sequence"/>
</dbReference>
<feature type="transmembrane region" description="Helical" evidence="7">
    <location>
        <begin position="70"/>
        <end position="90"/>
    </location>
</feature>
<comment type="subcellular location">
    <subcellularLocation>
        <location evidence="1 7">Cell membrane</location>
        <topology evidence="1 7">Multi-pass membrane protein</topology>
    </subcellularLocation>
</comment>
<evidence type="ECO:0000256" key="2">
    <source>
        <dbReference type="ARBA" id="ARBA00022448"/>
    </source>
</evidence>
<feature type="transmembrane region" description="Helical" evidence="7">
    <location>
        <begin position="97"/>
        <end position="120"/>
    </location>
</feature>
<dbReference type="Gene3D" id="1.10.3720.10">
    <property type="entry name" value="MetI-like"/>
    <property type="match status" value="1"/>
</dbReference>
<evidence type="ECO:0000256" key="7">
    <source>
        <dbReference type="RuleBase" id="RU363032"/>
    </source>
</evidence>
<sequence length="257" mass="27665">MKASSTGDKAKKIISALISAVFWTALWGLVSLRVGKEVLLPSPLVTLRHLVTLATTEAFWRAAGMSLLRVALGFAAGAVTGTLLAVMTSFSRMLDSLFSPVGTVIRATPVASFIILALVWLKASNVPSFISFLMVTPIVWGALKAAIENTDKNLLEAAKAYRLGFRKTVKMVYLPSVAPQYAAALITSLGLAWKSGIAAEVLCHPKVSVGNMLYESKIYLETADLFAWTATVIILSVIMEKCFRVLLKRLTGERSGG</sequence>
<dbReference type="PANTHER" id="PTHR30151:SF0">
    <property type="entry name" value="ABC TRANSPORTER PERMEASE PROTEIN MJ0413-RELATED"/>
    <property type="match status" value="1"/>
</dbReference>
<evidence type="ECO:0000313" key="9">
    <source>
        <dbReference type="EMBL" id="MCI5756230.1"/>
    </source>
</evidence>
<evidence type="ECO:0000313" key="10">
    <source>
        <dbReference type="Proteomes" id="UP001139365"/>
    </source>
</evidence>
<keyword evidence="5 7" id="KW-1133">Transmembrane helix</keyword>
<evidence type="ECO:0000256" key="3">
    <source>
        <dbReference type="ARBA" id="ARBA00022475"/>
    </source>
</evidence>
<feature type="transmembrane region" description="Helical" evidence="7">
    <location>
        <begin position="172"/>
        <end position="193"/>
    </location>
</feature>
<dbReference type="GO" id="GO:0055085">
    <property type="term" value="P:transmembrane transport"/>
    <property type="evidence" value="ECO:0007669"/>
    <property type="project" value="InterPro"/>
</dbReference>
<comment type="caution">
    <text evidence="9">The sequence shown here is derived from an EMBL/GenBank/DDBJ whole genome shotgun (WGS) entry which is preliminary data.</text>
</comment>
<dbReference type="InterPro" id="IPR035906">
    <property type="entry name" value="MetI-like_sf"/>
</dbReference>
<dbReference type="SUPFAM" id="SSF161098">
    <property type="entry name" value="MetI-like"/>
    <property type="match status" value="1"/>
</dbReference>
<dbReference type="EMBL" id="JALEMU010000131">
    <property type="protein sequence ID" value="MCI5756230.1"/>
    <property type="molecule type" value="Genomic_DNA"/>
</dbReference>
<dbReference type="AlphaFoldDB" id="A0AAE3FIQ8"/>
<evidence type="ECO:0000256" key="1">
    <source>
        <dbReference type="ARBA" id="ARBA00004651"/>
    </source>
</evidence>
<dbReference type="PANTHER" id="PTHR30151">
    <property type="entry name" value="ALKANE SULFONATE ABC TRANSPORTER-RELATED, MEMBRANE SUBUNIT"/>
    <property type="match status" value="1"/>
</dbReference>
<dbReference type="InterPro" id="IPR000515">
    <property type="entry name" value="MetI-like"/>
</dbReference>
<comment type="similarity">
    <text evidence="7">Belongs to the binding-protein-dependent transport system permease family.</text>
</comment>
<reference evidence="9 10" key="1">
    <citation type="submission" date="2022-03" db="EMBL/GenBank/DDBJ databases">
        <title>Metagenome-assembled genomes from swine fecal metagenomes.</title>
        <authorList>
            <person name="Holman D.B."/>
            <person name="Kommadath A."/>
        </authorList>
    </citation>
    <scope>NUCLEOTIDE SEQUENCE [LARGE SCALE GENOMIC DNA]</scope>
    <source>
        <strain evidence="9">SUG147</strain>
    </source>
</reference>
<keyword evidence="4 7" id="KW-0812">Transmembrane</keyword>
<keyword evidence="3" id="KW-1003">Cell membrane</keyword>
<evidence type="ECO:0000256" key="6">
    <source>
        <dbReference type="ARBA" id="ARBA00023136"/>
    </source>
</evidence>
<dbReference type="Pfam" id="PF00528">
    <property type="entry name" value="BPD_transp_1"/>
    <property type="match status" value="1"/>
</dbReference>
<accession>A0AAE3FIQ8</accession>
<dbReference type="GO" id="GO:0005886">
    <property type="term" value="C:plasma membrane"/>
    <property type="evidence" value="ECO:0007669"/>
    <property type="project" value="UniProtKB-SubCell"/>
</dbReference>
<gene>
    <name evidence="9" type="ORF">MR241_08060</name>
</gene>
<name>A0AAE3FIQ8_9BACT</name>
<protein>
    <submittedName>
        <fullName evidence="9">ABC transporter permease subunit</fullName>
    </submittedName>
</protein>
<organism evidence="9 10">
    <name type="scientific">Candidatus Colimorpha enterica</name>
    <dbReference type="NCBI Taxonomy" id="3083063"/>
    <lineage>
        <taxon>Bacteria</taxon>
        <taxon>Pseudomonadati</taxon>
        <taxon>Bacteroidota</taxon>
        <taxon>Bacteroidia</taxon>
        <taxon>Bacteroidales</taxon>
        <taxon>Candidatus Colimorpha</taxon>
    </lineage>
</organism>
<proteinExistence type="inferred from homology"/>
<evidence type="ECO:0000256" key="4">
    <source>
        <dbReference type="ARBA" id="ARBA00022692"/>
    </source>
</evidence>
<dbReference type="PROSITE" id="PS50928">
    <property type="entry name" value="ABC_TM1"/>
    <property type="match status" value="1"/>
</dbReference>